<dbReference type="InterPro" id="IPR038726">
    <property type="entry name" value="PDDEXK_AddAB-type"/>
</dbReference>
<keyword evidence="3" id="KW-1185">Reference proteome</keyword>
<dbReference type="AlphaFoldDB" id="A0A318J793"/>
<evidence type="ECO:0000313" key="2">
    <source>
        <dbReference type="EMBL" id="PXX42245.1"/>
    </source>
</evidence>
<dbReference type="RefSeq" id="WP_059284884.1">
    <property type="nucleotide sequence ID" value="NZ_LNQU01000010.1"/>
</dbReference>
<organism evidence="2 3">
    <name type="scientific">Aquitalea magnusonii</name>
    <dbReference type="NCBI Taxonomy" id="332411"/>
    <lineage>
        <taxon>Bacteria</taxon>
        <taxon>Pseudomonadati</taxon>
        <taxon>Pseudomonadota</taxon>
        <taxon>Betaproteobacteria</taxon>
        <taxon>Neisseriales</taxon>
        <taxon>Chromobacteriaceae</taxon>
        <taxon>Aquitalea</taxon>
    </lineage>
</organism>
<dbReference type="InterPro" id="IPR011604">
    <property type="entry name" value="PDDEXK-like_dom_sf"/>
</dbReference>
<dbReference type="EMBL" id="QJKC01000020">
    <property type="protein sequence ID" value="PXX42245.1"/>
    <property type="molecule type" value="Genomic_DNA"/>
</dbReference>
<accession>A0A318J793</accession>
<dbReference type="Proteomes" id="UP000248395">
    <property type="component" value="Unassembled WGS sequence"/>
</dbReference>
<dbReference type="Pfam" id="PF12705">
    <property type="entry name" value="PDDEXK_1"/>
    <property type="match status" value="1"/>
</dbReference>
<feature type="domain" description="PD-(D/E)XK endonuclease-like" evidence="1">
    <location>
        <begin position="15"/>
        <end position="273"/>
    </location>
</feature>
<reference evidence="2 3" key="1">
    <citation type="submission" date="2018-05" db="EMBL/GenBank/DDBJ databases">
        <title>Genomic Encyclopedia of Type Strains, Phase IV (KMG-IV): sequencing the most valuable type-strain genomes for metagenomic binning, comparative biology and taxonomic classification.</title>
        <authorList>
            <person name="Goeker M."/>
        </authorList>
    </citation>
    <scope>NUCLEOTIDE SEQUENCE [LARGE SCALE GENOMIC DNA]</scope>
    <source>
        <strain evidence="2 3">DSM 25134</strain>
    </source>
</reference>
<evidence type="ECO:0000259" key="1">
    <source>
        <dbReference type="Pfam" id="PF12705"/>
    </source>
</evidence>
<dbReference type="Gene3D" id="3.90.320.10">
    <property type="match status" value="1"/>
</dbReference>
<evidence type="ECO:0000313" key="3">
    <source>
        <dbReference type="Proteomes" id="UP000248395"/>
    </source>
</evidence>
<gene>
    <name evidence="2" type="ORF">DFR38_12042</name>
</gene>
<name>A0A318J793_9NEIS</name>
<comment type="caution">
    <text evidence="2">The sequence shown here is derived from an EMBL/GenBank/DDBJ whole genome shotgun (WGS) entry which is preliminary data.</text>
</comment>
<protein>
    <submittedName>
        <fullName evidence="2">PD-(D/E)XK nuclease superfamily protein</fullName>
    </submittedName>
</protein>
<sequence>MNAPFTMKPSVTVRASSLAELFDCPARWEAKQLLRMRMPSSGAARLGTAIHAGTALFDQAKLDGNPLTPSEAAGALIDALYAKDDEQGNGEVDWGDTDPNAAEKIGLTLHSRYCHEIAPKQDYVGVEVPCEALEITDLGLVLTGTTDRIYRNVDGELGIADLKSGARAVGSDGIAVTSGHGPQMGVYELIAEFAVGQALTAPAQIIGLNTGKTAASQKVGVGLISNAREALIGDEDSPGLLQHASHIIHSGQFYGNSKSMYCSAKYCPRHPTCKFKG</sequence>
<proteinExistence type="predicted"/>